<dbReference type="EnsemblMetazoa" id="CJA17191.1">
    <property type="protein sequence ID" value="CJA17191.1"/>
    <property type="gene ID" value="WBGene00136395"/>
</dbReference>
<dbReference type="InterPro" id="IPR051365">
    <property type="entry name" value="TOX_HMG-box_domain"/>
</dbReference>
<dbReference type="GO" id="GO:0005634">
    <property type="term" value="C:nucleus"/>
    <property type="evidence" value="ECO:0007669"/>
    <property type="project" value="UniProtKB-SubCell"/>
</dbReference>
<keyword evidence="7" id="KW-1185">Reference proteome</keyword>
<dbReference type="GO" id="GO:0031490">
    <property type="term" value="F:chromatin DNA binding"/>
    <property type="evidence" value="ECO:0007669"/>
    <property type="project" value="TreeGrafter"/>
</dbReference>
<comment type="subcellular location">
    <subcellularLocation>
        <location evidence="1">Nucleus</location>
    </subcellularLocation>
</comment>
<dbReference type="PROSITE" id="PS50118">
    <property type="entry name" value="HMG_BOX_2"/>
    <property type="match status" value="1"/>
</dbReference>
<dbReference type="SUPFAM" id="SSF47095">
    <property type="entry name" value="HMG-box"/>
    <property type="match status" value="1"/>
</dbReference>
<feature type="domain" description="HMG box" evidence="5">
    <location>
        <begin position="43"/>
        <end position="111"/>
    </location>
</feature>
<dbReference type="Proteomes" id="UP000005237">
    <property type="component" value="Unassembled WGS sequence"/>
</dbReference>
<reference evidence="7" key="1">
    <citation type="submission" date="2010-08" db="EMBL/GenBank/DDBJ databases">
        <authorList>
            <consortium name="Caenorhabditis japonica Sequencing Consortium"/>
            <person name="Wilson R.K."/>
        </authorList>
    </citation>
    <scope>NUCLEOTIDE SEQUENCE [LARGE SCALE GENOMIC DNA]</scope>
    <source>
        <strain evidence="7">DF5081</strain>
    </source>
</reference>
<protein>
    <submittedName>
        <fullName evidence="6">HMG box domain-containing protein</fullName>
    </submittedName>
</protein>
<keyword evidence="2 4" id="KW-0238">DNA-binding</keyword>
<sequence length="127" mass="15008">MLHDDFSCYGVQEQFVQWYEIEPTFSWCFNEQKPTVNAVDKKKMRSTSAYALFFREKQLAEKRAAPYATFGQISQRIAQKWDLLNDQEKKTYKQKCEKNRTRSIVNAVEQKARQLLMGIKSRAVNND</sequence>
<keyword evidence="3 4" id="KW-0539">Nucleus</keyword>
<organism evidence="6 7">
    <name type="scientific">Caenorhabditis japonica</name>
    <dbReference type="NCBI Taxonomy" id="281687"/>
    <lineage>
        <taxon>Eukaryota</taxon>
        <taxon>Metazoa</taxon>
        <taxon>Ecdysozoa</taxon>
        <taxon>Nematoda</taxon>
        <taxon>Chromadorea</taxon>
        <taxon>Rhabditida</taxon>
        <taxon>Rhabditina</taxon>
        <taxon>Rhabditomorpha</taxon>
        <taxon>Rhabditoidea</taxon>
        <taxon>Rhabditidae</taxon>
        <taxon>Peloderinae</taxon>
        <taxon>Caenorhabditis</taxon>
    </lineage>
</organism>
<dbReference type="Gene3D" id="1.10.30.10">
    <property type="entry name" value="High mobility group box domain"/>
    <property type="match status" value="1"/>
</dbReference>
<dbReference type="AlphaFoldDB" id="A0A8R1E072"/>
<accession>A0A8R1E072</accession>
<evidence type="ECO:0000313" key="7">
    <source>
        <dbReference type="Proteomes" id="UP000005237"/>
    </source>
</evidence>
<dbReference type="PANTHER" id="PTHR45781:SF1">
    <property type="entry name" value="HMG BOX DOMAIN-CONTAINING PROTEIN"/>
    <property type="match status" value="1"/>
</dbReference>
<dbReference type="InterPro" id="IPR009071">
    <property type="entry name" value="HMG_box_dom"/>
</dbReference>
<dbReference type="SMART" id="SM00398">
    <property type="entry name" value="HMG"/>
    <property type="match status" value="1"/>
</dbReference>
<evidence type="ECO:0000256" key="2">
    <source>
        <dbReference type="ARBA" id="ARBA00023125"/>
    </source>
</evidence>
<feature type="DNA-binding region" description="HMG box" evidence="4">
    <location>
        <begin position="43"/>
        <end position="111"/>
    </location>
</feature>
<dbReference type="PANTHER" id="PTHR45781">
    <property type="entry name" value="AGAP000281-PA"/>
    <property type="match status" value="1"/>
</dbReference>
<evidence type="ECO:0000256" key="1">
    <source>
        <dbReference type="ARBA" id="ARBA00004123"/>
    </source>
</evidence>
<dbReference type="GO" id="GO:0006357">
    <property type="term" value="P:regulation of transcription by RNA polymerase II"/>
    <property type="evidence" value="ECO:0007669"/>
    <property type="project" value="TreeGrafter"/>
</dbReference>
<dbReference type="InterPro" id="IPR036910">
    <property type="entry name" value="HMG_box_dom_sf"/>
</dbReference>
<evidence type="ECO:0000259" key="5">
    <source>
        <dbReference type="PROSITE" id="PS50118"/>
    </source>
</evidence>
<name>A0A8R1E072_CAEJA</name>
<dbReference type="OMA" id="YKQRCEK"/>
<evidence type="ECO:0000256" key="4">
    <source>
        <dbReference type="PROSITE-ProRule" id="PRU00267"/>
    </source>
</evidence>
<proteinExistence type="predicted"/>
<evidence type="ECO:0000313" key="6">
    <source>
        <dbReference type="EnsemblMetazoa" id="CJA17191.1"/>
    </source>
</evidence>
<reference evidence="6" key="2">
    <citation type="submission" date="2022-06" db="UniProtKB">
        <authorList>
            <consortium name="EnsemblMetazoa"/>
        </authorList>
    </citation>
    <scope>IDENTIFICATION</scope>
    <source>
        <strain evidence="6">DF5081</strain>
    </source>
</reference>
<evidence type="ECO:0000256" key="3">
    <source>
        <dbReference type="ARBA" id="ARBA00023242"/>
    </source>
</evidence>
<dbReference type="Pfam" id="PF09011">
    <property type="entry name" value="HMG_box_2"/>
    <property type="match status" value="1"/>
</dbReference>